<accession>A0ABR4C8T6</accession>
<organism evidence="2 3">
    <name type="scientific">Oculimacula yallundae</name>
    <dbReference type="NCBI Taxonomy" id="86028"/>
    <lineage>
        <taxon>Eukaryota</taxon>
        <taxon>Fungi</taxon>
        <taxon>Dikarya</taxon>
        <taxon>Ascomycota</taxon>
        <taxon>Pezizomycotina</taxon>
        <taxon>Leotiomycetes</taxon>
        <taxon>Helotiales</taxon>
        <taxon>Ploettnerulaceae</taxon>
        <taxon>Oculimacula</taxon>
    </lineage>
</organism>
<proteinExistence type="predicted"/>
<comment type="caution">
    <text evidence="2">The sequence shown here is derived from an EMBL/GenBank/DDBJ whole genome shotgun (WGS) entry which is preliminary data.</text>
</comment>
<dbReference type="Proteomes" id="UP001595075">
    <property type="component" value="Unassembled WGS sequence"/>
</dbReference>
<evidence type="ECO:0000313" key="3">
    <source>
        <dbReference type="Proteomes" id="UP001595075"/>
    </source>
</evidence>
<reference evidence="2 3" key="1">
    <citation type="journal article" date="2024" name="Commun. Biol.">
        <title>Comparative genomic analysis of thermophilic fungi reveals convergent evolutionary adaptations and gene losses.</title>
        <authorList>
            <person name="Steindorff A.S."/>
            <person name="Aguilar-Pontes M.V."/>
            <person name="Robinson A.J."/>
            <person name="Andreopoulos B."/>
            <person name="LaButti K."/>
            <person name="Kuo A."/>
            <person name="Mondo S."/>
            <person name="Riley R."/>
            <person name="Otillar R."/>
            <person name="Haridas S."/>
            <person name="Lipzen A."/>
            <person name="Grimwood J."/>
            <person name="Schmutz J."/>
            <person name="Clum A."/>
            <person name="Reid I.D."/>
            <person name="Moisan M.C."/>
            <person name="Butler G."/>
            <person name="Nguyen T.T.M."/>
            <person name="Dewar K."/>
            <person name="Conant G."/>
            <person name="Drula E."/>
            <person name="Henrissat B."/>
            <person name="Hansel C."/>
            <person name="Singer S."/>
            <person name="Hutchinson M.I."/>
            <person name="de Vries R.P."/>
            <person name="Natvig D.O."/>
            <person name="Powell A.J."/>
            <person name="Tsang A."/>
            <person name="Grigoriev I.V."/>
        </authorList>
    </citation>
    <scope>NUCLEOTIDE SEQUENCE [LARGE SCALE GENOMIC DNA]</scope>
    <source>
        <strain evidence="2 3">CBS 494.80</strain>
    </source>
</reference>
<protein>
    <recommendedName>
        <fullName evidence="4">F-box domain-containing protein</fullName>
    </recommendedName>
</protein>
<feature type="compositionally biased region" description="Polar residues" evidence="1">
    <location>
        <begin position="50"/>
        <end position="76"/>
    </location>
</feature>
<name>A0ABR4C8T6_9HELO</name>
<dbReference type="EMBL" id="JAZHXI010000011">
    <property type="protein sequence ID" value="KAL2066363.1"/>
    <property type="molecule type" value="Genomic_DNA"/>
</dbReference>
<evidence type="ECO:0008006" key="4">
    <source>
        <dbReference type="Google" id="ProtNLM"/>
    </source>
</evidence>
<gene>
    <name evidence="2" type="ORF">VTL71DRAFT_2434</name>
</gene>
<sequence>MPQPLALTPALPSELLTYILSHQTYPTTLIICQSRANFLSSLQRCMPNTVQRQPPLYNEQSSSVSRENAEAKTQQAPKAPQEAESQAEPNPEPNKHPLLTPTLHQILTSRSINLVFIPTLSHLRAYLAIFPIEDKQAGDKSARVAPQRQFEKKGNRVPLLVVYGLVGLHRDTSEWSAQGVGDSVAALVEAGWRARRGVVSLEEREWDGGADGVGDGDEGVEGGREKRTGWDERLPILNGSVKRVGLESEDGGWSGRTVEVGRVLGRWFRFERGEWDQVTV</sequence>
<feature type="region of interest" description="Disordered" evidence="1">
    <location>
        <begin position="207"/>
        <end position="228"/>
    </location>
</feature>
<keyword evidence="3" id="KW-1185">Reference proteome</keyword>
<evidence type="ECO:0000313" key="2">
    <source>
        <dbReference type="EMBL" id="KAL2066363.1"/>
    </source>
</evidence>
<evidence type="ECO:0000256" key="1">
    <source>
        <dbReference type="SAM" id="MobiDB-lite"/>
    </source>
</evidence>
<feature type="region of interest" description="Disordered" evidence="1">
    <location>
        <begin position="50"/>
        <end position="99"/>
    </location>
</feature>